<accession>A0A8J2V2L4</accession>
<evidence type="ECO:0000256" key="3">
    <source>
        <dbReference type="ARBA" id="ARBA00012662"/>
    </source>
</evidence>
<name>A0A8J2V2L4_9PROT</name>
<dbReference type="Gene3D" id="3.20.20.80">
    <property type="entry name" value="Glycosidases"/>
    <property type="match status" value="1"/>
</dbReference>
<dbReference type="GO" id="GO:0004560">
    <property type="term" value="F:alpha-L-fucosidase activity"/>
    <property type="evidence" value="ECO:0007669"/>
    <property type="project" value="InterPro"/>
</dbReference>
<dbReference type="InterPro" id="IPR017853">
    <property type="entry name" value="GH"/>
</dbReference>
<dbReference type="InterPro" id="IPR000933">
    <property type="entry name" value="Glyco_hydro_29"/>
</dbReference>
<reference evidence="9" key="1">
    <citation type="journal article" date="2014" name="Int. J. Syst. Evol. Microbiol.">
        <title>Complete genome sequence of Corynebacterium casei LMG S-19264T (=DSM 44701T), isolated from a smear-ripened cheese.</title>
        <authorList>
            <consortium name="US DOE Joint Genome Institute (JGI-PGF)"/>
            <person name="Walter F."/>
            <person name="Albersmeier A."/>
            <person name="Kalinowski J."/>
            <person name="Ruckert C."/>
        </authorList>
    </citation>
    <scope>NUCLEOTIDE SEQUENCE</scope>
    <source>
        <strain evidence="9">CGMCC 1.12921</strain>
    </source>
</reference>
<feature type="domain" description="Glycoside hydrolase family 29 N-terminal" evidence="8">
    <location>
        <begin position="39"/>
        <end position="348"/>
    </location>
</feature>
<evidence type="ECO:0000256" key="7">
    <source>
        <dbReference type="SAM" id="SignalP"/>
    </source>
</evidence>
<feature type="chain" id="PRO_5035329109" description="alpha-L-fucosidase" evidence="7">
    <location>
        <begin position="23"/>
        <end position="601"/>
    </location>
</feature>
<comment type="caution">
    <text evidence="9">The sequence shown here is derived from an EMBL/GenBank/DDBJ whole genome shotgun (WGS) entry which is preliminary data.</text>
</comment>
<dbReference type="GO" id="GO:0006004">
    <property type="term" value="P:fucose metabolic process"/>
    <property type="evidence" value="ECO:0007669"/>
    <property type="project" value="InterPro"/>
</dbReference>
<dbReference type="AlphaFoldDB" id="A0A8J2V2L4"/>
<evidence type="ECO:0000313" key="9">
    <source>
        <dbReference type="EMBL" id="GGD11528.1"/>
    </source>
</evidence>
<proteinExistence type="inferred from homology"/>
<gene>
    <name evidence="9" type="ORF">GCM10011342_20410</name>
</gene>
<evidence type="ECO:0000256" key="6">
    <source>
        <dbReference type="ARBA" id="ARBA00023295"/>
    </source>
</evidence>
<evidence type="ECO:0000256" key="4">
    <source>
        <dbReference type="ARBA" id="ARBA00022729"/>
    </source>
</evidence>
<dbReference type="Gene3D" id="2.60.40.1180">
    <property type="entry name" value="Golgi alpha-mannosidase II"/>
    <property type="match status" value="1"/>
</dbReference>
<dbReference type="SMART" id="SM00812">
    <property type="entry name" value="Alpha_L_fucos"/>
    <property type="match status" value="1"/>
</dbReference>
<dbReference type="EC" id="3.2.1.51" evidence="3"/>
<dbReference type="PRINTS" id="PR00741">
    <property type="entry name" value="GLHYDRLASE29"/>
</dbReference>
<keyword evidence="10" id="KW-1185">Reference proteome</keyword>
<comment type="similarity">
    <text evidence="2">Belongs to the glycosyl hydrolase 29 family.</text>
</comment>
<feature type="signal peptide" evidence="7">
    <location>
        <begin position="1"/>
        <end position="22"/>
    </location>
</feature>
<dbReference type="InterPro" id="IPR016286">
    <property type="entry name" value="FUC_metazoa-typ"/>
</dbReference>
<sequence>MKLKNVISVLVLSLLPTTVVLAQAPEDGDVSIVQNDSDGPSVEWFRDAKFGMFVHWGVSSQTGGQWRGENYYGITEWLWRRSEASREDYLGLLDTFDPQGFDADEWVSLAKEAGAKYIVVTAKHHDGVAMFDTDFSDYDVTDGAPFGRDPMKELSIAAEKEGIRLGFYYSQFQDWEHPDGGGNEWEYDPAGKDFSVYQQEKAIPQLDELLTNYGDVALIWFDTPGDSTLESARQFVDFVRERQPDTLISSRIGHGLGDYQNYRDSEIPVVHESSRPFEAIFPHNESWGYTALDTNFKSTTELLHILADVASKGGNFLLNVGPDGNGKIPEASVNRFREIGKWMDVNGESIYGTSASPFAPVPWGTVTQRDGAVYLHVLEAPASREIFLPSGDLNIRQAKLLATGKRLSVTTVEGGLKIGLPDDMPDSRNSVVALYHNDGLLDTASIEERRIITVSSEYEATELEPEMATFGGNVELEDRRYWHNFGEWKHFPSVKGIREPDDTLSWQLRVLDPGQYTVTVRYSADASEAGQEGVVEVAGQSRIFRVLETGEFEFDRPVATFSHHIGTIEFTEPGDYSIVLRPAQVGTELMKFRQIEILPHD</sequence>
<dbReference type="RefSeq" id="WP_188158520.1">
    <property type="nucleotide sequence ID" value="NZ_BMGH01000001.1"/>
</dbReference>
<comment type="function">
    <text evidence="1">Alpha-L-fucosidase is responsible for hydrolyzing the alpha-1,6-linked fucose joined to the reducing-end N-acetylglucosamine of the carbohydrate moieties of glycoproteins.</text>
</comment>
<evidence type="ECO:0000256" key="2">
    <source>
        <dbReference type="ARBA" id="ARBA00007951"/>
    </source>
</evidence>
<dbReference type="InterPro" id="IPR013780">
    <property type="entry name" value="Glyco_hydro_b"/>
</dbReference>
<evidence type="ECO:0000256" key="1">
    <source>
        <dbReference type="ARBA" id="ARBA00004071"/>
    </source>
</evidence>
<dbReference type="PANTHER" id="PTHR10030:SF37">
    <property type="entry name" value="ALPHA-L-FUCOSIDASE-RELATED"/>
    <property type="match status" value="1"/>
</dbReference>
<dbReference type="Pfam" id="PF01120">
    <property type="entry name" value="Alpha_L_fucos"/>
    <property type="match status" value="1"/>
</dbReference>
<reference evidence="9" key="2">
    <citation type="submission" date="2020-09" db="EMBL/GenBank/DDBJ databases">
        <authorList>
            <person name="Sun Q."/>
            <person name="Zhou Y."/>
        </authorList>
    </citation>
    <scope>NUCLEOTIDE SEQUENCE</scope>
    <source>
        <strain evidence="9">CGMCC 1.12921</strain>
    </source>
</reference>
<evidence type="ECO:0000259" key="8">
    <source>
        <dbReference type="Pfam" id="PF01120"/>
    </source>
</evidence>
<organism evidence="9 10">
    <name type="scientific">Aquisalinus flavus</name>
    <dbReference type="NCBI Taxonomy" id="1526572"/>
    <lineage>
        <taxon>Bacteria</taxon>
        <taxon>Pseudomonadati</taxon>
        <taxon>Pseudomonadota</taxon>
        <taxon>Alphaproteobacteria</taxon>
        <taxon>Parvularculales</taxon>
        <taxon>Parvularculaceae</taxon>
        <taxon>Aquisalinus</taxon>
    </lineage>
</organism>
<keyword evidence="6" id="KW-0326">Glycosidase</keyword>
<evidence type="ECO:0000256" key="5">
    <source>
        <dbReference type="ARBA" id="ARBA00022801"/>
    </source>
</evidence>
<keyword evidence="5" id="KW-0378">Hydrolase</keyword>
<keyword evidence="4 7" id="KW-0732">Signal</keyword>
<dbReference type="EMBL" id="BMGH01000001">
    <property type="protein sequence ID" value="GGD11528.1"/>
    <property type="molecule type" value="Genomic_DNA"/>
</dbReference>
<dbReference type="GO" id="GO:0005764">
    <property type="term" value="C:lysosome"/>
    <property type="evidence" value="ECO:0007669"/>
    <property type="project" value="TreeGrafter"/>
</dbReference>
<evidence type="ECO:0000313" key="10">
    <source>
        <dbReference type="Proteomes" id="UP000613582"/>
    </source>
</evidence>
<protein>
    <recommendedName>
        <fullName evidence="3">alpha-L-fucosidase</fullName>
        <ecNumber evidence="3">3.2.1.51</ecNumber>
    </recommendedName>
</protein>
<dbReference type="PANTHER" id="PTHR10030">
    <property type="entry name" value="ALPHA-L-FUCOSIDASE"/>
    <property type="match status" value="1"/>
</dbReference>
<dbReference type="InterPro" id="IPR057739">
    <property type="entry name" value="Glyco_hydro_29_N"/>
</dbReference>
<dbReference type="GO" id="GO:0016139">
    <property type="term" value="P:glycoside catabolic process"/>
    <property type="evidence" value="ECO:0007669"/>
    <property type="project" value="TreeGrafter"/>
</dbReference>
<dbReference type="SUPFAM" id="SSF51445">
    <property type="entry name" value="(Trans)glycosidases"/>
    <property type="match status" value="1"/>
</dbReference>
<dbReference type="Proteomes" id="UP000613582">
    <property type="component" value="Unassembled WGS sequence"/>
</dbReference>